<evidence type="ECO:0000256" key="2">
    <source>
        <dbReference type="ARBA" id="ARBA00022448"/>
    </source>
</evidence>
<dbReference type="GO" id="GO:0005524">
    <property type="term" value="F:ATP binding"/>
    <property type="evidence" value="ECO:0007669"/>
    <property type="project" value="UniProtKB-KW"/>
</dbReference>
<dbReference type="InterPro" id="IPR003439">
    <property type="entry name" value="ABC_transporter-like_ATP-bd"/>
</dbReference>
<evidence type="ECO:0000256" key="4">
    <source>
        <dbReference type="ARBA" id="ARBA00022840"/>
    </source>
</evidence>
<sequence length="238" mass="25394">MTMSNQVMVRGLTRHFGQVAAVTDLSFTVEPGVVTGFLGPNGAGKTTTLRMLLGLVRPTSGTATIGGRRYADLTHPARTVGAVLDASSFHPGRSARNHLRVYGDMIGCSERRIDEVVDLLGMPEFADRPVRGFSTGMRQRLNLATAMLGDPPVLVLDEPGNGLDPEGIAWLRRFLRAMADEGRTVLVSSHVLSEAEQMVDQVLVIRRGRLMSAGPLAGLTGDGSTLEQAFLRLTGGAA</sequence>
<reference evidence="7" key="1">
    <citation type="submission" date="2016-10" db="EMBL/GenBank/DDBJ databases">
        <authorList>
            <person name="Varghese N."/>
            <person name="Submissions S."/>
        </authorList>
    </citation>
    <scope>NUCLEOTIDE SEQUENCE [LARGE SCALE GENOMIC DNA]</scope>
    <source>
        <strain evidence="7">CGMCC 4.2126</strain>
    </source>
</reference>
<dbReference type="Proteomes" id="UP000199111">
    <property type="component" value="Unassembled WGS sequence"/>
</dbReference>
<comment type="similarity">
    <text evidence="1">Belongs to the ABC transporter superfamily.</text>
</comment>
<dbReference type="Gene3D" id="3.40.50.300">
    <property type="entry name" value="P-loop containing nucleotide triphosphate hydrolases"/>
    <property type="match status" value="1"/>
</dbReference>
<evidence type="ECO:0000256" key="3">
    <source>
        <dbReference type="ARBA" id="ARBA00022741"/>
    </source>
</evidence>
<organism evidence="6 7">
    <name type="scientific">Streptosporangium canum</name>
    <dbReference type="NCBI Taxonomy" id="324952"/>
    <lineage>
        <taxon>Bacteria</taxon>
        <taxon>Bacillati</taxon>
        <taxon>Actinomycetota</taxon>
        <taxon>Actinomycetes</taxon>
        <taxon>Streptosporangiales</taxon>
        <taxon>Streptosporangiaceae</taxon>
        <taxon>Streptosporangium</taxon>
    </lineage>
</organism>
<keyword evidence="7" id="KW-1185">Reference proteome</keyword>
<evidence type="ECO:0000256" key="1">
    <source>
        <dbReference type="ARBA" id="ARBA00005417"/>
    </source>
</evidence>
<dbReference type="PANTHER" id="PTHR43335:SF4">
    <property type="entry name" value="ABC TRANSPORTER, ATP-BINDING PROTEIN"/>
    <property type="match status" value="1"/>
</dbReference>
<evidence type="ECO:0000313" key="6">
    <source>
        <dbReference type="EMBL" id="SFK85975.1"/>
    </source>
</evidence>
<feature type="domain" description="ABC transporter" evidence="5">
    <location>
        <begin position="7"/>
        <end position="232"/>
    </location>
</feature>
<name>A0A1I4CYK4_9ACTN</name>
<dbReference type="InterPro" id="IPR027417">
    <property type="entry name" value="P-loop_NTPase"/>
</dbReference>
<protein>
    <submittedName>
        <fullName evidence="6">ABC-2 type transport system ATP-binding protein</fullName>
    </submittedName>
</protein>
<dbReference type="AlphaFoldDB" id="A0A1I4CYK4"/>
<dbReference type="PROSITE" id="PS50893">
    <property type="entry name" value="ABC_TRANSPORTER_2"/>
    <property type="match status" value="1"/>
</dbReference>
<dbReference type="SUPFAM" id="SSF52540">
    <property type="entry name" value="P-loop containing nucleoside triphosphate hydrolases"/>
    <property type="match status" value="1"/>
</dbReference>
<proteinExistence type="inferred from homology"/>
<keyword evidence="3" id="KW-0547">Nucleotide-binding</keyword>
<keyword evidence="2" id="KW-0813">Transport</keyword>
<dbReference type="GO" id="GO:0016887">
    <property type="term" value="F:ATP hydrolysis activity"/>
    <property type="evidence" value="ECO:0007669"/>
    <property type="project" value="InterPro"/>
</dbReference>
<dbReference type="EMBL" id="FOQY01000038">
    <property type="protein sequence ID" value="SFK85975.1"/>
    <property type="molecule type" value="Genomic_DNA"/>
</dbReference>
<gene>
    <name evidence="6" type="ORF">SAMN05216275_13829</name>
</gene>
<dbReference type="Pfam" id="PF00005">
    <property type="entry name" value="ABC_tran"/>
    <property type="match status" value="1"/>
</dbReference>
<evidence type="ECO:0000313" key="7">
    <source>
        <dbReference type="Proteomes" id="UP000199111"/>
    </source>
</evidence>
<evidence type="ECO:0000259" key="5">
    <source>
        <dbReference type="PROSITE" id="PS50893"/>
    </source>
</evidence>
<accession>A0A1I4CYK4</accession>
<dbReference type="SMART" id="SM00382">
    <property type="entry name" value="AAA"/>
    <property type="match status" value="1"/>
</dbReference>
<dbReference type="InterPro" id="IPR003593">
    <property type="entry name" value="AAA+_ATPase"/>
</dbReference>
<keyword evidence="4 6" id="KW-0067">ATP-binding</keyword>
<dbReference type="PANTHER" id="PTHR43335">
    <property type="entry name" value="ABC TRANSPORTER, ATP-BINDING PROTEIN"/>
    <property type="match status" value="1"/>
</dbReference>